<evidence type="ECO:0000256" key="2">
    <source>
        <dbReference type="ARBA" id="ARBA00043996"/>
    </source>
</evidence>
<reference evidence="7" key="1">
    <citation type="journal article" date="2021" name="Genome Biol. Evol.">
        <title>The assembled and annotated genome of the fairy-ring fungus Marasmius oreades.</title>
        <authorList>
            <person name="Hiltunen M."/>
            <person name="Ament-Velasquez S.L."/>
            <person name="Johannesson H."/>
        </authorList>
    </citation>
    <scope>NUCLEOTIDE SEQUENCE</scope>
    <source>
        <strain evidence="7">03SP1</strain>
    </source>
</reference>
<dbReference type="SUPFAM" id="SSF53474">
    <property type="entry name" value="alpha/beta-Hydrolases"/>
    <property type="match status" value="1"/>
</dbReference>
<evidence type="ECO:0000259" key="6">
    <source>
        <dbReference type="Pfam" id="PF01764"/>
    </source>
</evidence>
<name>A0A9P7UTI8_9AGAR</name>
<dbReference type="GO" id="GO:0006629">
    <property type="term" value="P:lipid metabolic process"/>
    <property type="evidence" value="ECO:0007669"/>
    <property type="project" value="InterPro"/>
</dbReference>
<dbReference type="GeneID" id="66076019"/>
<keyword evidence="8" id="KW-1185">Reference proteome</keyword>
<keyword evidence="1" id="KW-1015">Disulfide bond</keyword>
<sequence>MFSPTLFTLFTLLPLALSAPLLGRGDDNENKTPTTPLSIGDLESKFLRSAQFTRVAYCSSKAVTNWQCGGPCDDIGKGVKVIQAGGDDGLVPMYFVAHDPTDNSIVVAHQGTDPFKLLSIVNDAEFLLKDLNTTLITSGKDKGIQVHDGFQDTFERTADEVLDAVKRGMNDFNTTKVHVSGHSLGAAIATLDSLMLKQQLDKSVGLTTTVFGMPRTGNQEFADFVDAMLGSSFTRITNQNDPVPRVPPQLIGYHHASGEVFIKSVDSNGQATDVVQCPGQENENCGTGNDLKITSIPNHLGPYFDDISFSEFACPL</sequence>
<dbReference type="CDD" id="cd00519">
    <property type="entry name" value="Lipase_3"/>
    <property type="match status" value="1"/>
</dbReference>
<evidence type="ECO:0000256" key="4">
    <source>
        <dbReference type="ARBA" id="ARBA00048461"/>
    </source>
</evidence>
<comment type="catalytic activity">
    <reaction evidence="4">
        <text>a monoacylglycerol + H2O = glycerol + a fatty acid + H(+)</text>
        <dbReference type="Rhea" id="RHEA:15245"/>
        <dbReference type="ChEBI" id="CHEBI:15377"/>
        <dbReference type="ChEBI" id="CHEBI:15378"/>
        <dbReference type="ChEBI" id="CHEBI:17408"/>
        <dbReference type="ChEBI" id="CHEBI:17754"/>
        <dbReference type="ChEBI" id="CHEBI:28868"/>
    </reaction>
</comment>
<keyword evidence="5" id="KW-0732">Signal</keyword>
<comment type="caution">
    <text evidence="7">The sequence shown here is derived from an EMBL/GenBank/DDBJ whole genome shotgun (WGS) entry which is preliminary data.</text>
</comment>
<feature type="signal peptide" evidence="5">
    <location>
        <begin position="1"/>
        <end position="18"/>
    </location>
</feature>
<evidence type="ECO:0000313" key="7">
    <source>
        <dbReference type="EMBL" id="KAG7093260.1"/>
    </source>
</evidence>
<proteinExistence type="inferred from homology"/>
<comment type="similarity">
    <text evidence="2">Belongs to the AB hydrolase superfamily. Lipase family. Class 3 subfamily.</text>
</comment>
<protein>
    <recommendedName>
        <fullName evidence="6">Fungal lipase-type domain-containing protein</fullName>
    </recommendedName>
</protein>
<dbReference type="AlphaFoldDB" id="A0A9P7UTI8"/>
<dbReference type="RefSeq" id="XP_043009730.1">
    <property type="nucleotide sequence ID" value="XM_043151650.1"/>
</dbReference>
<evidence type="ECO:0000256" key="1">
    <source>
        <dbReference type="ARBA" id="ARBA00023157"/>
    </source>
</evidence>
<dbReference type="InterPro" id="IPR002921">
    <property type="entry name" value="Fungal_lipase-type"/>
</dbReference>
<gene>
    <name evidence="7" type="ORF">E1B28_006943</name>
</gene>
<dbReference type="PANTHER" id="PTHR45856:SF25">
    <property type="entry name" value="FUNGAL LIPASE-LIKE DOMAIN-CONTAINING PROTEIN"/>
    <property type="match status" value="1"/>
</dbReference>
<dbReference type="KEGG" id="more:E1B28_006943"/>
<dbReference type="EMBL" id="CM032184">
    <property type="protein sequence ID" value="KAG7093260.1"/>
    <property type="molecule type" value="Genomic_DNA"/>
</dbReference>
<dbReference type="InterPro" id="IPR051218">
    <property type="entry name" value="Sec_MonoDiacylglyc_Lipase"/>
</dbReference>
<comment type="catalytic activity">
    <reaction evidence="3">
        <text>a diacylglycerol + H2O = a monoacylglycerol + a fatty acid + H(+)</text>
        <dbReference type="Rhea" id="RHEA:32731"/>
        <dbReference type="ChEBI" id="CHEBI:15377"/>
        <dbReference type="ChEBI" id="CHEBI:15378"/>
        <dbReference type="ChEBI" id="CHEBI:17408"/>
        <dbReference type="ChEBI" id="CHEBI:18035"/>
        <dbReference type="ChEBI" id="CHEBI:28868"/>
    </reaction>
</comment>
<feature type="domain" description="Fungal lipase-type" evidence="6">
    <location>
        <begin position="106"/>
        <end position="249"/>
    </location>
</feature>
<organism evidence="7 8">
    <name type="scientific">Marasmius oreades</name>
    <name type="common">fairy-ring Marasmius</name>
    <dbReference type="NCBI Taxonomy" id="181124"/>
    <lineage>
        <taxon>Eukaryota</taxon>
        <taxon>Fungi</taxon>
        <taxon>Dikarya</taxon>
        <taxon>Basidiomycota</taxon>
        <taxon>Agaricomycotina</taxon>
        <taxon>Agaricomycetes</taxon>
        <taxon>Agaricomycetidae</taxon>
        <taxon>Agaricales</taxon>
        <taxon>Marasmiineae</taxon>
        <taxon>Marasmiaceae</taxon>
        <taxon>Marasmius</taxon>
    </lineage>
</organism>
<feature type="chain" id="PRO_5040381618" description="Fungal lipase-type domain-containing protein" evidence="5">
    <location>
        <begin position="19"/>
        <end position="316"/>
    </location>
</feature>
<evidence type="ECO:0000313" key="8">
    <source>
        <dbReference type="Proteomes" id="UP001049176"/>
    </source>
</evidence>
<evidence type="ECO:0000256" key="3">
    <source>
        <dbReference type="ARBA" id="ARBA00047591"/>
    </source>
</evidence>
<dbReference type="InterPro" id="IPR029058">
    <property type="entry name" value="AB_hydrolase_fold"/>
</dbReference>
<evidence type="ECO:0000256" key="5">
    <source>
        <dbReference type="SAM" id="SignalP"/>
    </source>
</evidence>
<dbReference type="OrthoDB" id="426718at2759"/>
<accession>A0A9P7UTI8</accession>
<dbReference type="Pfam" id="PF01764">
    <property type="entry name" value="Lipase_3"/>
    <property type="match status" value="1"/>
</dbReference>
<dbReference type="Proteomes" id="UP001049176">
    <property type="component" value="Chromosome 4"/>
</dbReference>
<dbReference type="Gene3D" id="3.40.50.1820">
    <property type="entry name" value="alpha/beta hydrolase"/>
    <property type="match status" value="1"/>
</dbReference>
<dbReference type="PANTHER" id="PTHR45856">
    <property type="entry name" value="ALPHA/BETA-HYDROLASES SUPERFAMILY PROTEIN"/>
    <property type="match status" value="1"/>
</dbReference>